<evidence type="ECO:0000256" key="3">
    <source>
        <dbReference type="ARBA" id="ARBA00022448"/>
    </source>
</evidence>
<feature type="transmembrane region" description="Helical" evidence="8">
    <location>
        <begin position="145"/>
        <end position="164"/>
    </location>
</feature>
<dbReference type="Proteomes" id="UP000051166">
    <property type="component" value="Unassembled WGS sequence"/>
</dbReference>
<evidence type="ECO:0000256" key="6">
    <source>
        <dbReference type="ARBA" id="ARBA00022989"/>
    </source>
</evidence>
<dbReference type="Pfam" id="PF00528">
    <property type="entry name" value="BPD_transp_1"/>
    <property type="match status" value="1"/>
</dbReference>
<dbReference type="RefSeq" id="WP_056961771.1">
    <property type="nucleotide sequence ID" value="NZ_AZFQ01000054.1"/>
</dbReference>
<dbReference type="InterPro" id="IPR035906">
    <property type="entry name" value="MetI-like_sf"/>
</dbReference>
<dbReference type="STRING" id="1423801.FD50_GL001903"/>
<evidence type="ECO:0000256" key="2">
    <source>
        <dbReference type="ARBA" id="ARBA00007069"/>
    </source>
</evidence>
<gene>
    <name evidence="10" type="ORF">FD50_GL001903</name>
</gene>
<dbReference type="InterPro" id="IPR000515">
    <property type="entry name" value="MetI-like"/>
</dbReference>
<dbReference type="GO" id="GO:0005886">
    <property type="term" value="C:plasma membrane"/>
    <property type="evidence" value="ECO:0007669"/>
    <property type="project" value="UniProtKB-SubCell"/>
</dbReference>
<comment type="subcellular location">
    <subcellularLocation>
        <location evidence="1 8">Cell membrane</location>
        <topology evidence="1 8">Multi-pass membrane protein</topology>
    </subcellularLocation>
</comment>
<comment type="caution">
    <text evidence="10">The sequence shown here is derived from an EMBL/GenBank/DDBJ whole genome shotgun (WGS) entry which is preliminary data.</text>
</comment>
<dbReference type="PANTHER" id="PTHR42929:SF1">
    <property type="entry name" value="INNER MEMBRANE ABC TRANSPORTER PERMEASE PROTEIN YDCU-RELATED"/>
    <property type="match status" value="1"/>
</dbReference>
<evidence type="ECO:0000313" key="10">
    <source>
        <dbReference type="EMBL" id="KRL96959.1"/>
    </source>
</evidence>
<dbReference type="SUPFAM" id="SSF161098">
    <property type="entry name" value="MetI-like"/>
    <property type="match status" value="1"/>
</dbReference>
<proteinExistence type="inferred from homology"/>
<organism evidence="10 11">
    <name type="scientific">Liquorilactobacillus satsumensis DSM 16230 = JCM 12392</name>
    <dbReference type="NCBI Taxonomy" id="1423801"/>
    <lineage>
        <taxon>Bacteria</taxon>
        <taxon>Bacillati</taxon>
        <taxon>Bacillota</taxon>
        <taxon>Bacilli</taxon>
        <taxon>Lactobacillales</taxon>
        <taxon>Lactobacillaceae</taxon>
        <taxon>Liquorilactobacillus</taxon>
    </lineage>
</organism>
<dbReference type="OrthoDB" id="8404154at2"/>
<dbReference type="PATRIC" id="fig|1423801.4.peg.1944"/>
<evidence type="ECO:0000256" key="8">
    <source>
        <dbReference type="RuleBase" id="RU363032"/>
    </source>
</evidence>
<evidence type="ECO:0000256" key="7">
    <source>
        <dbReference type="ARBA" id="ARBA00023136"/>
    </source>
</evidence>
<keyword evidence="11" id="KW-1185">Reference proteome</keyword>
<protein>
    <submittedName>
        <fullName evidence="10">ABC superfamily ATP binding cassette transporter, permease protein</fullName>
    </submittedName>
</protein>
<evidence type="ECO:0000256" key="5">
    <source>
        <dbReference type="ARBA" id="ARBA00022692"/>
    </source>
</evidence>
<evidence type="ECO:0000256" key="4">
    <source>
        <dbReference type="ARBA" id="ARBA00022475"/>
    </source>
</evidence>
<evidence type="ECO:0000313" key="11">
    <source>
        <dbReference type="Proteomes" id="UP000051166"/>
    </source>
</evidence>
<evidence type="ECO:0000259" key="9">
    <source>
        <dbReference type="PROSITE" id="PS50928"/>
    </source>
</evidence>
<keyword evidence="7 8" id="KW-0472">Membrane</keyword>
<dbReference type="PROSITE" id="PS50928">
    <property type="entry name" value="ABC_TM1"/>
    <property type="match status" value="1"/>
</dbReference>
<evidence type="ECO:0000256" key="1">
    <source>
        <dbReference type="ARBA" id="ARBA00004651"/>
    </source>
</evidence>
<accession>A0A0R1UUY5</accession>
<keyword evidence="3 8" id="KW-0813">Transport</keyword>
<keyword evidence="4" id="KW-1003">Cell membrane</keyword>
<keyword evidence="5 8" id="KW-0812">Transmembrane</keyword>
<dbReference type="Gene3D" id="1.10.3720.10">
    <property type="entry name" value="MetI-like"/>
    <property type="match status" value="1"/>
</dbReference>
<name>A0A0R1UUY5_9LACO</name>
<feature type="domain" description="ABC transmembrane type-1" evidence="9">
    <location>
        <begin position="56"/>
        <end position="264"/>
    </location>
</feature>
<dbReference type="GO" id="GO:0055085">
    <property type="term" value="P:transmembrane transport"/>
    <property type="evidence" value="ECO:0007669"/>
    <property type="project" value="InterPro"/>
</dbReference>
<dbReference type="PANTHER" id="PTHR42929">
    <property type="entry name" value="INNER MEMBRANE ABC TRANSPORTER PERMEASE PROTEIN YDCU-RELATED-RELATED"/>
    <property type="match status" value="1"/>
</dbReference>
<dbReference type="GeneID" id="98309130"/>
<feature type="transmembrane region" description="Helical" evidence="8">
    <location>
        <begin position="93"/>
        <end position="114"/>
    </location>
</feature>
<dbReference type="CDD" id="cd06261">
    <property type="entry name" value="TM_PBP2"/>
    <property type="match status" value="1"/>
</dbReference>
<dbReference type="EMBL" id="AZFQ01000054">
    <property type="protein sequence ID" value="KRL96959.1"/>
    <property type="molecule type" value="Genomic_DNA"/>
</dbReference>
<feature type="transmembrane region" description="Helical" evidence="8">
    <location>
        <begin position="241"/>
        <end position="263"/>
    </location>
</feature>
<dbReference type="AlphaFoldDB" id="A0A0R1UUY5"/>
<keyword evidence="6 8" id="KW-1133">Transmembrane helix</keyword>
<feature type="transmembrane region" description="Helical" evidence="8">
    <location>
        <begin position="60"/>
        <end position="81"/>
    </location>
</feature>
<reference evidence="10 11" key="1">
    <citation type="journal article" date="2015" name="Genome Announc.">
        <title>Expanding the biotechnology potential of lactobacilli through comparative genomics of 213 strains and associated genera.</title>
        <authorList>
            <person name="Sun Z."/>
            <person name="Harris H.M."/>
            <person name="McCann A."/>
            <person name="Guo C."/>
            <person name="Argimon S."/>
            <person name="Zhang W."/>
            <person name="Yang X."/>
            <person name="Jeffery I.B."/>
            <person name="Cooney J.C."/>
            <person name="Kagawa T.F."/>
            <person name="Liu W."/>
            <person name="Song Y."/>
            <person name="Salvetti E."/>
            <person name="Wrobel A."/>
            <person name="Rasinkangas P."/>
            <person name="Parkhill J."/>
            <person name="Rea M.C."/>
            <person name="O'Sullivan O."/>
            <person name="Ritari J."/>
            <person name="Douillard F.P."/>
            <person name="Paul Ross R."/>
            <person name="Yang R."/>
            <person name="Briner A.E."/>
            <person name="Felis G.E."/>
            <person name="de Vos W.M."/>
            <person name="Barrangou R."/>
            <person name="Klaenhammer T.R."/>
            <person name="Caufield P.W."/>
            <person name="Cui Y."/>
            <person name="Zhang H."/>
            <person name="O'Toole P.W."/>
        </authorList>
    </citation>
    <scope>NUCLEOTIDE SEQUENCE [LARGE SCALE GENOMIC DNA]</scope>
    <source>
        <strain evidence="10 11">DSM 16230</strain>
    </source>
</reference>
<feature type="transmembrane region" description="Helical" evidence="8">
    <location>
        <begin position="184"/>
        <end position="209"/>
    </location>
</feature>
<comment type="similarity">
    <text evidence="2">Belongs to the binding-protein-dependent transport system permease family. CysTW subfamily.</text>
</comment>
<feature type="transmembrane region" description="Helical" evidence="8">
    <location>
        <begin position="7"/>
        <end position="28"/>
    </location>
</feature>
<sequence>MKTKVKILFPFSLLIALVLVFPVLIMFFSSFQGTDGGIGISNYTEIFKNNYYRKAIMNSLYISLIAAVIGEILSILGAWAISRLSEKTQNTFLTLFNMAASFAGIPLAFSLIILFGNSGILKAIATASHLSFLGAFNVYSLPGLILAYTFFEVPLGIMFLFPPIKEINSDWKEASQVLGANNWFFLKKIIVPLILPNIIETFIILFANAMGTYETMYALTGNNVVSIPIVIGALTNGSLDANIPLACALSTIFAAIMMLLVALGNRLTRRSR</sequence>